<reference evidence="10 11" key="1">
    <citation type="journal article" date="2012" name="BMC Genomics">
        <title>Comparative genomic analysis of human infective Trypanosoma cruzi lineages with the bat-restricted subspecies T. cruzi marinkellei.</title>
        <authorList>
            <person name="Franzen O."/>
            <person name="Talavera-Lopez C."/>
            <person name="Ochaya S."/>
            <person name="Butler C.E."/>
            <person name="Messenger L.A."/>
            <person name="Lewis M.D."/>
            <person name="Llewellyn M.S."/>
            <person name="Marinkelle C.J."/>
            <person name="Tyler K.M."/>
            <person name="Miles M.A."/>
            <person name="Andersson B."/>
        </authorList>
    </citation>
    <scope>NUCLEOTIDE SEQUENCE [LARGE SCALE GENOMIC DNA]</scope>
    <source>
        <strain evidence="10 11">B7</strain>
    </source>
</reference>
<sequence length="609" mass="67462">MLSFVVAAGFAGTILAQSFILHNSQAHFLWVGGLVSVGEALIYLVQIRENARDAYKCFFLHFFNAVLMGTFRACICGFVLYILREIEPMFSILIYCAFVLQVDYLQAENLRNKLFWFGVSALSILFLFLGILIKKNGDIALLTFAFAGLVFSVLVANFFEVHCSRGINSWLRFFEQVFASVELSIFGWLFFFVDRTFVSSYPWLLFPILSIISGCGKALFDLRFGATPVTFAVNEVLVLLLGGCILNIGFRTVDYGDFLAMISACIFLLCFLNSMYCNNGLPLLEPSSYFLTNRNGVLAFVGDAFNFFFQGERERRLFSFFLLTVAVMVLELLYGISANSLGLVSDSFHMLLDSVSIAVGLFAAFASSLPGDKMTHPFGYARYRVLGGFINAVLLLFIALFVVVESVERIMNPPDINAAYLIHVSVVGLIVNIVGVAFFHGVGSHSHSHGGCSGSVDHNLRGIYLHILADLVGSINVMISSIVISLTGTKIIDPICSLFSCVFIALSAFPLLEETGKVLLLGGHPYDEENFLKRAIAGIKDIEDVNSVENICAWPHSTAPNELAYCAIRVLARARADHSKIRFSVTHFMRNFFKAETGSYHLNIIVHVE</sequence>
<dbReference type="AlphaFoldDB" id="K2NAT1"/>
<evidence type="ECO:0000313" key="10">
    <source>
        <dbReference type="EMBL" id="EKF31986.1"/>
    </source>
</evidence>
<dbReference type="GO" id="GO:0006882">
    <property type="term" value="P:intracellular zinc ion homeostasis"/>
    <property type="evidence" value="ECO:0007669"/>
    <property type="project" value="InterPro"/>
</dbReference>
<evidence type="ECO:0000256" key="8">
    <source>
        <dbReference type="SAM" id="Phobius"/>
    </source>
</evidence>
<dbReference type="InterPro" id="IPR045316">
    <property type="entry name" value="Msc2-like"/>
</dbReference>
<feature type="transmembrane region" description="Helical" evidence="8">
    <location>
        <begin position="57"/>
        <end position="83"/>
    </location>
</feature>
<feature type="transmembrane region" description="Helical" evidence="8">
    <location>
        <begin position="491"/>
        <end position="512"/>
    </location>
</feature>
<evidence type="ECO:0000256" key="2">
    <source>
        <dbReference type="ARBA" id="ARBA00008873"/>
    </source>
</evidence>
<comment type="similarity">
    <text evidence="2">Belongs to the cation diffusion facilitator (CDF) transporter (TC 2.A.4) family. SLC30A subfamily.</text>
</comment>
<evidence type="ECO:0000256" key="5">
    <source>
        <dbReference type="ARBA" id="ARBA00022989"/>
    </source>
</evidence>
<protein>
    <submittedName>
        <fullName evidence="10">Cation transporter protein, putative</fullName>
    </submittedName>
</protein>
<feature type="transmembrane region" description="Helical" evidence="8">
    <location>
        <begin position="139"/>
        <end position="159"/>
    </location>
</feature>
<feature type="transmembrane region" description="Helical" evidence="8">
    <location>
        <begin position="203"/>
        <end position="220"/>
    </location>
</feature>
<feature type="transmembrane region" description="Helical" evidence="8">
    <location>
        <begin position="114"/>
        <end position="133"/>
    </location>
</feature>
<dbReference type="Proteomes" id="UP000007350">
    <property type="component" value="Unassembled WGS sequence"/>
</dbReference>
<evidence type="ECO:0000256" key="4">
    <source>
        <dbReference type="ARBA" id="ARBA00022692"/>
    </source>
</evidence>
<dbReference type="GO" id="GO:0005794">
    <property type="term" value="C:Golgi apparatus"/>
    <property type="evidence" value="ECO:0007669"/>
    <property type="project" value="TreeGrafter"/>
</dbReference>
<keyword evidence="11" id="KW-1185">Reference proteome</keyword>
<evidence type="ECO:0000256" key="7">
    <source>
        <dbReference type="ARBA" id="ARBA00023136"/>
    </source>
</evidence>
<dbReference type="InterPro" id="IPR027469">
    <property type="entry name" value="Cation_efflux_TMD_sf"/>
</dbReference>
<keyword evidence="4 8" id="KW-0812">Transmembrane</keyword>
<organism evidence="10 11">
    <name type="scientific">Trypanosoma cruzi marinkellei</name>
    <dbReference type="NCBI Taxonomy" id="85056"/>
    <lineage>
        <taxon>Eukaryota</taxon>
        <taxon>Discoba</taxon>
        <taxon>Euglenozoa</taxon>
        <taxon>Kinetoplastea</taxon>
        <taxon>Metakinetoplastina</taxon>
        <taxon>Trypanosomatida</taxon>
        <taxon>Trypanosomatidae</taxon>
        <taxon>Trypanosoma</taxon>
        <taxon>Schizotrypanum</taxon>
    </lineage>
</organism>
<feature type="transmembrane region" description="Helical" evidence="8">
    <location>
        <begin position="258"/>
        <end position="276"/>
    </location>
</feature>
<keyword evidence="3" id="KW-0813">Transport</keyword>
<comment type="subcellular location">
    <subcellularLocation>
        <location evidence="1">Membrane</location>
        <topology evidence="1">Multi-pass membrane protein</topology>
    </subcellularLocation>
</comment>
<dbReference type="Gene3D" id="1.20.1510.10">
    <property type="entry name" value="Cation efflux protein transmembrane domain"/>
    <property type="match status" value="1"/>
</dbReference>
<name>K2NAT1_TRYCR</name>
<feature type="transmembrane region" description="Helical" evidence="8">
    <location>
        <begin position="383"/>
        <end position="404"/>
    </location>
</feature>
<feature type="transmembrane region" description="Helical" evidence="8">
    <location>
        <begin position="416"/>
        <end position="442"/>
    </location>
</feature>
<dbReference type="EMBL" id="AHKC01010488">
    <property type="protein sequence ID" value="EKF31986.1"/>
    <property type="molecule type" value="Genomic_DNA"/>
</dbReference>
<dbReference type="SUPFAM" id="SSF161111">
    <property type="entry name" value="Cation efflux protein transmembrane domain-like"/>
    <property type="match status" value="1"/>
</dbReference>
<dbReference type="PANTHER" id="PTHR45755:SF4">
    <property type="entry name" value="ZINC TRANSPORTER 7"/>
    <property type="match status" value="1"/>
</dbReference>
<evidence type="ECO:0000256" key="1">
    <source>
        <dbReference type="ARBA" id="ARBA00004141"/>
    </source>
</evidence>
<evidence type="ECO:0000313" key="11">
    <source>
        <dbReference type="Proteomes" id="UP000007350"/>
    </source>
</evidence>
<feature type="transmembrane region" description="Helical" evidence="8">
    <location>
        <begin position="317"/>
        <end position="336"/>
    </location>
</feature>
<evidence type="ECO:0000256" key="3">
    <source>
        <dbReference type="ARBA" id="ARBA00022448"/>
    </source>
</evidence>
<dbReference type="InterPro" id="IPR058533">
    <property type="entry name" value="Cation_efflux_TM"/>
</dbReference>
<feature type="transmembrane region" description="Helical" evidence="8">
    <location>
        <begin position="171"/>
        <end position="191"/>
    </location>
</feature>
<dbReference type="PANTHER" id="PTHR45755">
    <property type="match status" value="1"/>
</dbReference>
<gene>
    <name evidence="10" type="ORF">MOQ_004173</name>
</gene>
<keyword evidence="6" id="KW-0406">Ion transport</keyword>
<keyword evidence="5 8" id="KW-1133">Transmembrane helix</keyword>
<evidence type="ECO:0000256" key="6">
    <source>
        <dbReference type="ARBA" id="ARBA00023065"/>
    </source>
</evidence>
<keyword evidence="7 8" id="KW-0472">Membrane</keyword>
<feature type="transmembrane region" description="Helical" evidence="8">
    <location>
        <begin position="26"/>
        <end position="45"/>
    </location>
</feature>
<dbReference type="GO" id="GO:0005385">
    <property type="term" value="F:zinc ion transmembrane transporter activity"/>
    <property type="evidence" value="ECO:0007669"/>
    <property type="project" value="InterPro"/>
</dbReference>
<feature type="transmembrane region" description="Helical" evidence="8">
    <location>
        <begin position="232"/>
        <end position="252"/>
    </location>
</feature>
<comment type="caution">
    <text evidence="10">The sequence shown here is derived from an EMBL/GenBank/DDBJ whole genome shotgun (WGS) entry which is preliminary data.</text>
</comment>
<dbReference type="InterPro" id="IPR002524">
    <property type="entry name" value="Cation_efflux"/>
</dbReference>
<accession>K2NAT1</accession>
<feature type="transmembrane region" description="Helical" evidence="8">
    <location>
        <begin position="348"/>
        <end position="371"/>
    </location>
</feature>
<dbReference type="NCBIfam" id="TIGR01297">
    <property type="entry name" value="CDF"/>
    <property type="match status" value="1"/>
</dbReference>
<dbReference type="GO" id="GO:0016020">
    <property type="term" value="C:membrane"/>
    <property type="evidence" value="ECO:0007669"/>
    <property type="project" value="UniProtKB-SubCell"/>
</dbReference>
<evidence type="ECO:0000259" key="9">
    <source>
        <dbReference type="Pfam" id="PF01545"/>
    </source>
</evidence>
<dbReference type="OrthoDB" id="78669at2759"/>
<feature type="domain" description="Cation efflux protein transmembrane" evidence="9">
    <location>
        <begin position="318"/>
        <end position="520"/>
    </location>
</feature>
<dbReference type="Pfam" id="PF01545">
    <property type="entry name" value="Cation_efflux"/>
    <property type="match status" value="1"/>
</dbReference>
<proteinExistence type="inferred from homology"/>
<feature type="transmembrane region" description="Helical" evidence="8">
    <location>
        <begin position="463"/>
        <end position="485"/>
    </location>
</feature>